<sequence length="168" mass="19575">MSHELPPLPPIKTDPKYGYFPWWPQDGDDWVHPEDVATARSMIPSPRIWRRDGERGDYVVLYYGDLSIRVKPSLWREAPYEGIDLGDWVEVRARGMTNEPHVGQVRDIHWDEHAGVVRYWLRLADGTPLERSYEAHDFKPMEPPVIREEIRREPPSDDGSVPDLDPPI</sequence>
<accession>A0A518K4P2</accession>
<evidence type="ECO:0000256" key="1">
    <source>
        <dbReference type="SAM" id="MobiDB-lite"/>
    </source>
</evidence>
<protein>
    <submittedName>
        <fullName evidence="2">Uncharacterized protein</fullName>
    </submittedName>
</protein>
<keyword evidence="3" id="KW-1185">Reference proteome</keyword>
<organism evidence="2 3">
    <name type="scientific">Botrimarina mediterranea</name>
    <dbReference type="NCBI Taxonomy" id="2528022"/>
    <lineage>
        <taxon>Bacteria</taxon>
        <taxon>Pseudomonadati</taxon>
        <taxon>Planctomycetota</taxon>
        <taxon>Planctomycetia</taxon>
        <taxon>Pirellulales</taxon>
        <taxon>Lacipirellulaceae</taxon>
        <taxon>Botrimarina</taxon>
    </lineage>
</organism>
<proteinExistence type="predicted"/>
<name>A0A518K4P2_9BACT</name>
<evidence type="ECO:0000313" key="3">
    <source>
        <dbReference type="Proteomes" id="UP000316426"/>
    </source>
</evidence>
<feature type="region of interest" description="Disordered" evidence="1">
    <location>
        <begin position="142"/>
        <end position="168"/>
    </location>
</feature>
<dbReference type="Pfam" id="PF22283">
    <property type="entry name" value="DUF6960"/>
    <property type="match status" value="1"/>
</dbReference>
<dbReference type="AlphaFoldDB" id="A0A518K4P2"/>
<gene>
    <name evidence="2" type="ORF">Spa11_09430</name>
</gene>
<feature type="compositionally biased region" description="Basic and acidic residues" evidence="1">
    <location>
        <begin position="142"/>
        <end position="155"/>
    </location>
</feature>
<dbReference type="EMBL" id="CP036349">
    <property type="protein sequence ID" value="QDV72761.1"/>
    <property type="molecule type" value="Genomic_DNA"/>
</dbReference>
<dbReference type="RefSeq" id="WP_145108583.1">
    <property type="nucleotide sequence ID" value="NZ_CP036349.1"/>
</dbReference>
<evidence type="ECO:0000313" key="2">
    <source>
        <dbReference type="EMBL" id="QDV72761.1"/>
    </source>
</evidence>
<reference evidence="2 3" key="1">
    <citation type="submission" date="2019-02" db="EMBL/GenBank/DDBJ databases">
        <title>Deep-cultivation of Planctomycetes and their phenomic and genomic characterization uncovers novel biology.</title>
        <authorList>
            <person name="Wiegand S."/>
            <person name="Jogler M."/>
            <person name="Boedeker C."/>
            <person name="Pinto D."/>
            <person name="Vollmers J."/>
            <person name="Rivas-Marin E."/>
            <person name="Kohn T."/>
            <person name="Peeters S.H."/>
            <person name="Heuer A."/>
            <person name="Rast P."/>
            <person name="Oberbeckmann S."/>
            <person name="Bunk B."/>
            <person name="Jeske O."/>
            <person name="Meyerdierks A."/>
            <person name="Storesund J.E."/>
            <person name="Kallscheuer N."/>
            <person name="Luecker S."/>
            <person name="Lage O.M."/>
            <person name="Pohl T."/>
            <person name="Merkel B.J."/>
            <person name="Hornburger P."/>
            <person name="Mueller R.-W."/>
            <person name="Bruemmer F."/>
            <person name="Labrenz M."/>
            <person name="Spormann A.M."/>
            <person name="Op den Camp H."/>
            <person name="Overmann J."/>
            <person name="Amann R."/>
            <person name="Jetten M.S.M."/>
            <person name="Mascher T."/>
            <person name="Medema M.H."/>
            <person name="Devos D.P."/>
            <person name="Kaster A.-K."/>
            <person name="Ovreas L."/>
            <person name="Rohde M."/>
            <person name="Galperin M.Y."/>
            <person name="Jogler C."/>
        </authorList>
    </citation>
    <scope>NUCLEOTIDE SEQUENCE [LARGE SCALE GENOMIC DNA]</scope>
    <source>
        <strain evidence="2 3">Spa11</strain>
    </source>
</reference>
<dbReference type="KEGG" id="bmei:Spa11_09430"/>
<dbReference type="Proteomes" id="UP000316426">
    <property type="component" value="Chromosome"/>
</dbReference>
<dbReference type="InterPro" id="IPR053804">
    <property type="entry name" value="DUF6960"/>
</dbReference>